<feature type="region of interest" description="Disordered" evidence="1">
    <location>
        <begin position="535"/>
        <end position="596"/>
    </location>
</feature>
<feature type="compositionally biased region" description="Polar residues" evidence="1">
    <location>
        <begin position="278"/>
        <end position="289"/>
    </location>
</feature>
<dbReference type="PROSITE" id="PS50017">
    <property type="entry name" value="DEATH_DOMAIN"/>
    <property type="match status" value="1"/>
</dbReference>
<keyword evidence="4" id="KW-1185">Reference proteome</keyword>
<dbReference type="SMART" id="SM00005">
    <property type="entry name" value="DEATH"/>
    <property type="match status" value="1"/>
</dbReference>
<evidence type="ECO:0000259" key="2">
    <source>
        <dbReference type="PROSITE" id="PS50017"/>
    </source>
</evidence>
<protein>
    <recommendedName>
        <fullName evidence="2">Death domain-containing protein</fullName>
    </recommendedName>
</protein>
<sequence>MEVKKIPRKVTFWKLAKKPEAIELVPNSYAVVHLNDLNNHRNVLALIHLSRNSQITGVQFFTSENTQVVCNIRDVLSKCCDGVSFDVAVSDVHEKTHLLIFRDRVCLTRIQGLDFKLHREWPIESLTQVTATAGSITLVMTKEGRKEPFDLRTEQGNEIKVLLSDKIQCLSPAILRHLSCGLNIATEMTHCDGNSNIVPTAHESQAFKAHPVQFTVNNHKTQGQFPSPNESNCLSSKTASSGDVRLTPLHLQSVSDSKSDSQISAVTHRLQHDDKVHTQNQLKVNNTKETYARDCEGKPERKHAKEDLEHEPPPVPQRQLKPSGKQTTQSDLVTGEMSANDNNMGDFTLPRTRNFQIVQQPLNERKRQRHNSLPGKEVRKTFTELVRPICEDPPPKKSENGCEDELLDLEPSSNVGLPTDRHCTVAKNEDNRKDYEYHKLPDTVENKEEPATDKLSSKHHKLANVAENKGEPAEDKLHYVNLPQGFRPSCYLYMNLPDPKKAPKESVTYVNHVYMGRSMKGIYENVFPIMSECPEGKESVPELPPPTLQPRQPPPRIPQRLPPGRQVPRNMPPKFPTASPLPCPPPRPPRKSLKCTSASKEDIQVQIAVFASRAVVSRVWYLRIVVMKHDPDDTTFKTVKERELASKYHLMQTYPCSISSDIIISLKHQCQQFKLTSEDSQEVDYHIIENLVHGFWFVVEFHLEHLSDEVEQFVGNVCVEPKGLPVGEKCPINKKFNLGITEDFELKQQCSKCEKPGSYDTEHQPCKSVISNYTLRRKVCQQLDNTTHSCYNWKDVAGLLEFSLEDINNIEDRSYRHHGFSPMEDVLSRWEQRDPQSSLERLVSILRQIQRLDVVGELGYPVD</sequence>
<dbReference type="InterPro" id="IPR011029">
    <property type="entry name" value="DEATH-like_dom_sf"/>
</dbReference>
<dbReference type="InterPro" id="IPR000488">
    <property type="entry name" value="Death_dom"/>
</dbReference>
<feature type="compositionally biased region" description="Low complexity" evidence="1">
    <location>
        <begin position="252"/>
        <end position="264"/>
    </location>
</feature>
<feature type="compositionally biased region" description="Basic and acidic residues" evidence="1">
    <location>
        <begin position="290"/>
        <end position="312"/>
    </location>
</feature>
<organism evidence="3 4">
    <name type="scientific">Porites lobata</name>
    <dbReference type="NCBI Taxonomy" id="104759"/>
    <lineage>
        <taxon>Eukaryota</taxon>
        <taxon>Metazoa</taxon>
        <taxon>Cnidaria</taxon>
        <taxon>Anthozoa</taxon>
        <taxon>Hexacorallia</taxon>
        <taxon>Scleractinia</taxon>
        <taxon>Fungiina</taxon>
        <taxon>Poritidae</taxon>
        <taxon>Porites</taxon>
    </lineage>
</organism>
<name>A0ABN8PI50_9CNID</name>
<comment type="caution">
    <text evidence="3">The sequence shown here is derived from an EMBL/GenBank/DDBJ whole genome shotgun (WGS) entry which is preliminary data.</text>
</comment>
<feature type="domain" description="Death" evidence="2">
    <location>
        <begin position="792"/>
        <end position="862"/>
    </location>
</feature>
<dbReference type="Pfam" id="PF00531">
    <property type="entry name" value="Death"/>
    <property type="match status" value="1"/>
</dbReference>
<evidence type="ECO:0000313" key="4">
    <source>
        <dbReference type="Proteomes" id="UP001159405"/>
    </source>
</evidence>
<accession>A0ABN8PI50</accession>
<gene>
    <name evidence="3" type="ORF">PLOB_00043453</name>
</gene>
<dbReference type="SUPFAM" id="SSF47986">
    <property type="entry name" value="DEATH domain"/>
    <property type="match status" value="1"/>
</dbReference>
<feature type="compositionally biased region" description="Pro residues" evidence="1">
    <location>
        <begin position="570"/>
        <end position="587"/>
    </location>
</feature>
<evidence type="ECO:0000256" key="1">
    <source>
        <dbReference type="SAM" id="MobiDB-lite"/>
    </source>
</evidence>
<dbReference type="Proteomes" id="UP001159405">
    <property type="component" value="Unassembled WGS sequence"/>
</dbReference>
<feature type="compositionally biased region" description="Polar residues" evidence="1">
    <location>
        <begin position="219"/>
        <end position="241"/>
    </location>
</feature>
<dbReference type="Gene3D" id="1.10.533.10">
    <property type="entry name" value="Death Domain, Fas"/>
    <property type="match status" value="1"/>
</dbReference>
<feature type="compositionally biased region" description="Pro residues" evidence="1">
    <location>
        <begin position="542"/>
        <end position="561"/>
    </location>
</feature>
<feature type="region of interest" description="Disordered" evidence="1">
    <location>
        <begin position="219"/>
        <end position="329"/>
    </location>
</feature>
<reference evidence="3 4" key="1">
    <citation type="submission" date="2022-05" db="EMBL/GenBank/DDBJ databases">
        <authorList>
            <consortium name="Genoscope - CEA"/>
            <person name="William W."/>
        </authorList>
    </citation>
    <scope>NUCLEOTIDE SEQUENCE [LARGE SCALE GENOMIC DNA]</scope>
</reference>
<dbReference type="EMBL" id="CALNXK010000071">
    <property type="protein sequence ID" value="CAH3143507.1"/>
    <property type="molecule type" value="Genomic_DNA"/>
</dbReference>
<evidence type="ECO:0000313" key="3">
    <source>
        <dbReference type="EMBL" id="CAH3143507.1"/>
    </source>
</evidence>
<proteinExistence type="predicted"/>